<organism evidence="11 12">
    <name type="scientific">Seinonella peptonophila</name>
    <dbReference type="NCBI Taxonomy" id="112248"/>
    <lineage>
        <taxon>Bacteria</taxon>
        <taxon>Bacillati</taxon>
        <taxon>Bacillota</taxon>
        <taxon>Bacilli</taxon>
        <taxon>Bacillales</taxon>
        <taxon>Thermoactinomycetaceae</taxon>
        <taxon>Seinonella</taxon>
    </lineage>
</organism>
<comment type="function">
    <text evidence="10">Catalyzes the decarboxylation of S-adenosylmethionine to S-adenosylmethioninamine (dcAdoMet), the propylamine donor required for the synthesis of the polyamines spermine and spermidine from the diamine putrescine.</text>
</comment>
<keyword evidence="2 10" id="KW-0210">Decarboxylase</keyword>
<dbReference type="InterPro" id="IPR003826">
    <property type="entry name" value="AdoMetDC_fam_prok"/>
</dbReference>
<dbReference type="SUPFAM" id="SSF56276">
    <property type="entry name" value="S-adenosylmethionine decarboxylase"/>
    <property type="match status" value="1"/>
</dbReference>
<feature type="site" description="Cleavage (non-hydrolytic); by autolysis" evidence="10">
    <location>
        <begin position="64"/>
        <end position="65"/>
    </location>
</feature>
<keyword evidence="7 10" id="KW-0456">Lyase</keyword>
<dbReference type="NCBIfam" id="TIGR03330">
    <property type="entry name" value="SAM_DCase_Bsu"/>
    <property type="match status" value="1"/>
</dbReference>
<comment type="catalytic activity">
    <reaction evidence="10">
        <text>S-adenosyl-L-methionine + H(+) = S-adenosyl 3-(methylsulfanyl)propylamine + CO2</text>
        <dbReference type="Rhea" id="RHEA:15981"/>
        <dbReference type="ChEBI" id="CHEBI:15378"/>
        <dbReference type="ChEBI" id="CHEBI:16526"/>
        <dbReference type="ChEBI" id="CHEBI:57443"/>
        <dbReference type="ChEBI" id="CHEBI:59789"/>
        <dbReference type="EC" id="4.1.1.50"/>
    </reaction>
</comment>
<feature type="active site" description="Schiff-base intermediate with substrate; via pyruvic acid" evidence="10">
    <location>
        <position position="65"/>
    </location>
</feature>
<reference evidence="11 12" key="1">
    <citation type="submission" date="2016-11" db="EMBL/GenBank/DDBJ databases">
        <authorList>
            <person name="Jaros S."/>
            <person name="Januszkiewicz K."/>
            <person name="Wedrychowicz H."/>
        </authorList>
    </citation>
    <scope>NUCLEOTIDE SEQUENCE [LARGE SCALE GENOMIC DNA]</scope>
    <source>
        <strain evidence="11 12">DSM 44666</strain>
    </source>
</reference>
<accession>A0A1M4V372</accession>
<keyword evidence="6 10" id="KW-0865">Zymogen</keyword>
<dbReference type="Proteomes" id="UP000184476">
    <property type="component" value="Unassembled WGS sequence"/>
</dbReference>
<keyword evidence="9 10" id="KW-0670">Pyruvate</keyword>
<dbReference type="GO" id="GO:0005829">
    <property type="term" value="C:cytosol"/>
    <property type="evidence" value="ECO:0007669"/>
    <property type="project" value="TreeGrafter"/>
</dbReference>
<evidence type="ECO:0000256" key="3">
    <source>
        <dbReference type="ARBA" id="ARBA00022813"/>
    </source>
</evidence>
<comment type="subunit">
    <text evidence="10">Heterotetramer of two alpha and two beta chains arranged as a dimer of alpha/beta heterodimers.</text>
</comment>
<keyword evidence="1 10" id="KW-0949">S-adenosyl-L-methionine</keyword>
<keyword evidence="5 10" id="KW-0620">Polyamine biosynthesis</keyword>
<gene>
    <name evidence="10" type="primary">speH</name>
    <name evidence="11" type="ORF">SAMN05444392_102144</name>
</gene>
<dbReference type="Pfam" id="PF02675">
    <property type="entry name" value="AdoMet_dc"/>
    <property type="match status" value="1"/>
</dbReference>
<evidence type="ECO:0000313" key="12">
    <source>
        <dbReference type="Proteomes" id="UP000184476"/>
    </source>
</evidence>
<comment type="similarity">
    <text evidence="10">Belongs to the prokaryotic AdoMetDC family. Type 1 subfamily.</text>
</comment>
<feature type="chain" id="PRO_5023251493" description="S-adenosylmethionine decarboxylase beta chain" evidence="10">
    <location>
        <begin position="1"/>
        <end position="64"/>
    </location>
</feature>
<evidence type="ECO:0000256" key="9">
    <source>
        <dbReference type="ARBA" id="ARBA00023317"/>
    </source>
</evidence>
<sequence length="128" mass="14198">MEHLTFGKHVAVDVWGVSFDLLNDREGLEQYLIKAVELSGATVLSSQSQQFQPQGVSVLVMLSESHISIHTYPEKGFAALDCYTCGHLVKPETAIQYLLERLQPSQVHSKMLQRGTGSIEVIGETVNR</sequence>
<evidence type="ECO:0000256" key="1">
    <source>
        <dbReference type="ARBA" id="ARBA00022691"/>
    </source>
</evidence>
<evidence type="ECO:0000256" key="5">
    <source>
        <dbReference type="ARBA" id="ARBA00023115"/>
    </source>
</evidence>
<protein>
    <recommendedName>
        <fullName evidence="10">S-adenosylmethionine decarboxylase proenzyme</fullName>
        <shortName evidence="10">AdoMetDC</shortName>
        <shortName evidence="10">SAMDC</shortName>
        <ecNumber evidence="10">4.1.1.50</ecNumber>
    </recommendedName>
    <component>
        <recommendedName>
            <fullName evidence="10">S-adenosylmethionine decarboxylase beta chain</fullName>
        </recommendedName>
    </component>
    <component>
        <recommendedName>
            <fullName evidence="10">S-adenosylmethionine decarboxylase alpha chain</fullName>
        </recommendedName>
    </component>
</protein>
<feature type="active site" description="Proton donor; for catalytic activity" evidence="10">
    <location>
        <position position="85"/>
    </location>
</feature>
<evidence type="ECO:0000256" key="10">
    <source>
        <dbReference type="HAMAP-Rule" id="MF_00464"/>
    </source>
</evidence>
<proteinExistence type="inferred from homology"/>
<dbReference type="GO" id="GO:0004014">
    <property type="term" value="F:adenosylmethionine decarboxylase activity"/>
    <property type="evidence" value="ECO:0007669"/>
    <property type="project" value="UniProtKB-UniRule"/>
</dbReference>
<dbReference type="InterPro" id="IPR017716">
    <property type="entry name" value="S-AdoMet_deCOase_pro-enz"/>
</dbReference>
<dbReference type="UniPathway" id="UPA00331">
    <property type="reaction ID" value="UER00451"/>
</dbReference>
<feature type="active site" description="Proton acceptor; for processing activity" evidence="10">
    <location>
        <position position="70"/>
    </location>
</feature>
<evidence type="ECO:0000256" key="4">
    <source>
        <dbReference type="ARBA" id="ARBA00023066"/>
    </source>
</evidence>
<comment type="pathway">
    <text evidence="10">Amine and polyamine biosynthesis; S-adenosylmethioninamine biosynthesis; S-adenosylmethioninamine from S-adenosyl-L-methionine: step 1/1.</text>
</comment>
<evidence type="ECO:0000256" key="6">
    <source>
        <dbReference type="ARBA" id="ARBA00023145"/>
    </source>
</evidence>
<dbReference type="Gene3D" id="3.60.90.10">
    <property type="entry name" value="S-adenosylmethionine decarboxylase"/>
    <property type="match status" value="1"/>
</dbReference>
<dbReference type="OrthoDB" id="9793120at2"/>
<dbReference type="RefSeq" id="WP_073153316.1">
    <property type="nucleotide sequence ID" value="NZ_FQVL01000002.1"/>
</dbReference>
<comment type="cofactor">
    <cofactor evidence="10">
        <name>pyruvate</name>
        <dbReference type="ChEBI" id="CHEBI:15361"/>
    </cofactor>
    <text evidence="10">Binds 1 pyruvoyl group covalently per subunit.</text>
</comment>
<comment type="PTM">
    <text evidence="10">Is synthesized initially as an inactive proenzyme. Formation of the active enzyme involves a self-maturation process in which the active site pyruvoyl group is generated from an internal serine residue via an autocatalytic post-translational modification. Two non-identical subunits are generated from the proenzyme in this reaction, and the pyruvate is formed at the N-terminus of the alpha chain, which is derived from the carboxyl end of the proenzyme. The post-translation cleavage follows an unusual pathway, termed non-hydrolytic serinolysis, in which the side chain hydroxyl group of the serine supplies its oxygen atom to form the C-terminus of the beta chain, while the remainder of the serine residue undergoes an oxidative deamination to produce ammonia and the pyruvoyl group blocking the N-terminus of the alpha chain.</text>
</comment>
<feature type="modified residue" description="Pyruvic acid (Ser); by autocatalysis" evidence="10">
    <location>
        <position position="65"/>
    </location>
</feature>
<evidence type="ECO:0000256" key="7">
    <source>
        <dbReference type="ARBA" id="ARBA00023239"/>
    </source>
</evidence>
<evidence type="ECO:0000256" key="8">
    <source>
        <dbReference type="ARBA" id="ARBA00023270"/>
    </source>
</evidence>
<evidence type="ECO:0000313" key="11">
    <source>
        <dbReference type="EMBL" id="SHE63337.1"/>
    </source>
</evidence>
<dbReference type="AlphaFoldDB" id="A0A1M4V372"/>
<feature type="chain" id="PRO_5023251492" description="S-adenosylmethionine decarboxylase alpha chain" evidence="10">
    <location>
        <begin position="65"/>
        <end position="128"/>
    </location>
</feature>
<keyword evidence="3 10" id="KW-0068">Autocatalytic cleavage</keyword>
<evidence type="ECO:0000256" key="2">
    <source>
        <dbReference type="ARBA" id="ARBA00022793"/>
    </source>
</evidence>
<dbReference type="STRING" id="112248.SAMN05444392_102144"/>
<dbReference type="HAMAP" id="MF_00464">
    <property type="entry name" value="AdoMetDC_1"/>
    <property type="match status" value="1"/>
</dbReference>
<dbReference type="EMBL" id="FQVL01000002">
    <property type="protein sequence ID" value="SHE63337.1"/>
    <property type="molecule type" value="Genomic_DNA"/>
</dbReference>
<dbReference type="InterPro" id="IPR016067">
    <property type="entry name" value="S-AdoMet_deCO2ase_core"/>
</dbReference>
<name>A0A1M4V372_9BACL</name>
<dbReference type="GO" id="GO:0008295">
    <property type="term" value="P:spermidine biosynthetic process"/>
    <property type="evidence" value="ECO:0007669"/>
    <property type="project" value="UniProtKB-UniRule"/>
</dbReference>
<keyword evidence="8 10" id="KW-0704">Schiff base</keyword>
<keyword evidence="12" id="KW-1185">Reference proteome</keyword>
<dbReference type="PANTHER" id="PTHR33866:SF2">
    <property type="entry name" value="S-ADENOSYLMETHIONINE DECARBOXYLASE PROENZYME"/>
    <property type="match status" value="1"/>
</dbReference>
<keyword evidence="4 10" id="KW-0745">Spermidine biosynthesis</keyword>
<dbReference type="EC" id="4.1.1.50" evidence="10"/>
<dbReference type="PANTHER" id="PTHR33866">
    <property type="entry name" value="S-ADENOSYLMETHIONINE DECARBOXYLASE PROENZYME"/>
    <property type="match status" value="1"/>
</dbReference>